<dbReference type="CDD" id="cd09281">
    <property type="entry name" value="UPF0066"/>
    <property type="match status" value="1"/>
</dbReference>
<dbReference type="InterPro" id="IPR036413">
    <property type="entry name" value="YaeB-like_sf"/>
</dbReference>
<proteinExistence type="inferred from homology"/>
<dbReference type="RefSeq" id="WP_081118989.1">
    <property type="nucleotide sequence ID" value="NZ_AP025635.1"/>
</dbReference>
<keyword evidence="1" id="KW-0949">S-adenosyl-L-methionine</keyword>
<dbReference type="InterPro" id="IPR036414">
    <property type="entry name" value="YaeB_N_sf"/>
</dbReference>
<dbReference type="SUPFAM" id="SSF118196">
    <property type="entry name" value="YaeB-like"/>
    <property type="match status" value="1"/>
</dbReference>
<accession>A0ABN6NV86</accession>
<reference evidence="4 5" key="1">
    <citation type="submission" date="2022-03" db="EMBL/GenBank/DDBJ databases">
        <title>Complete genome sequence of Enterococcus innesii DB-1.</title>
        <authorList>
            <person name="Fukuda D."/>
            <person name="Nolasco-Hipolito C."/>
        </authorList>
    </citation>
    <scope>NUCLEOTIDE SEQUENCE [LARGE SCALE GENOMIC DNA]</scope>
    <source>
        <strain evidence="4 5">DB-1</strain>
    </source>
</reference>
<comment type="similarity">
    <text evidence="2">Belongs to the tRNA methyltransferase O family.</text>
</comment>
<gene>
    <name evidence="4" type="ORF">ENLAB_23530</name>
</gene>
<sequence>MTEYKLQPIGIIQNNEEGCLLKLKKEYIPALAGIEGFSHLQLVWWFSDFADAKYRMILDAEQPYKHAPEKMGIFATRSPIRPNPIALSVVQVLSVDVEKGILSIPYIDANDQTPLIDIKPYTPSLDRVEVPRVPSWCHHWPNSLEESADFNWENEFNF</sequence>
<dbReference type="Pfam" id="PF01980">
    <property type="entry name" value="TrmO_N"/>
    <property type="match status" value="1"/>
</dbReference>
<dbReference type="PROSITE" id="PS51668">
    <property type="entry name" value="TSAA_2"/>
    <property type="match status" value="1"/>
</dbReference>
<protein>
    <submittedName>
        <fullName evidence="4">tRNA (N6-threonylcarbamoyladenosine(37)-N6)-methyltransferase TrmO</fullName>
    </submittedName>
</protein>
<dbReference type="PANTHER" id="PTHR12818:SF0">
    <property type="entry name" value="TRNA (ADENINE(37)-N6)-METHYLTRANSFERASE"/>
    <property type="match status" value="1"/>
</dbReference>
<dbReference type="InterPro" id="IPR040372">
    <property type="entry name" value="YaeB-like"/>
</dbReference>
<dbReference type="InterPro" id="IPR023370">
    <property type="entry name" value="TrmO-like_N"/>
</dbReference>
<evidence type="ECO:0000313" key="5">
    <source>
        <dbReference type="Proteomes" id="UP000831692"/>
    </source>
</evidence>
<dbReference type="Proteomes" id="UP000831692">
    <property type="component" value="Chromosome"/>
</dbReference>
<dbReference type="PANTHER" id="PTHR12818">
    <property type="entry name" value="TRNA (ADENINE(37)-N6)-METHYLTRANSFERASE"/>
    <property type="match status" value="1"/>
</dbReference>
<dbReference type="EMBL" id="AP025635">
    <property type="protein sequence ID" value="BDG68789.1"/>
    <property type="molecule type" value="Genomic_DNA"/>
</dbReference>
<dbReference type="GeneID" id="83458356"/>
<evidence type="ECO:0000313" key="4">
    <source>
        <dbReference type="EMBL" id="BDG68789.1"/>
    </source>
</evidence>
<organism evidence="4 5">
    <name type="scientific">Enterococcus innesii</name>
    <dbReference type="NCBI Taxonomy" id="2839759"/>
    <lineage>
        <taxon>Bacteria</taxon>
        <taxon>Bacillati</taxon>
        <taxon>Bacillota</taxon>
        <taxon>Bacilli</taxon>
        <taxon>Lactobacillales</taxon>
        <taxon>Enterococcaceae</taxon>
        <taxon>Enterococcus</taxon>
    </lineage>
</organism>
<name>A0ABN6NV86_9ENTE</name>
<evidence type="ECO:0000256" key="1">
    <source>
        <dbReference type="ARBA" id="ARBA00022691"/>
    </source>
</evidence>
<evidence type="ECO:0000259" key="3">
    <source>
        <dbReference type="PROSITE" id="PS51668"/>
    </source>
</evidence>
<keyword evidence="5" id="KW-1185">Reference proteome</keyword>
<feature type="domain" description="TsaA-like" evidence="3">
    <location>
        <begin position="6"/>
        <end position="130"/>
    </location>
</feature>
<evidence type="ECO:0000256" key="2">
    <source>
        <dbReference type="ARBA" id="ARBA00033753"/>
    </source>
</evidence>
<dbReference type="Gene3D" id="2.40.30.70">
    <property type="entry name" value="YaeB-like"/>
    <property type="match status" value="1"/>
</dbReference>